<name>A0A9N9FZI4_9GLOM</name>
<dbReference type="PANTHER" id="PTHR43628:SF1">
    <property type="entry name" value="CHITIN SYNTHASE REGULATORY FACTOR 2-RELATED"/>
    <property type="match status" value="1"/>
</dbReference>
<dbReference type="GO" id="GO:0004672">
    <property type="term" value="F:protein kinase activity"/>
    <property type="evidence" value="ECO:0007669"/>
    <property type="project" value="InterPro"/>
</dbReference>
<keyword evidence="4" id="KW-1185">Reference proteome</keyword>
<comment type="caution">
    <text evidence="3">The sequence shown here is derived from an EMBL/GenBank/DDBJ whole genome shotgun (WGS) entry which is preliminary data.</text>
</comment>
<organism evidence="3 4">
    <name type="scientific">Ambispora gerdemannii</name>
    <dbReference type="NCBI Taxonomy" id="144530"/>
    <lineage>
        <taxon>Eukaryota</taxon>
        <taxon>Fungi</taxon>
        <taxon>Fungi incertae sedis</taxon>
        <taxon>Mucoromycota</taxon>
        <taxon>Glomeromycotina</taxon>
        <taxon>Glomeromycetes</taxon>
        <taxon>Archaeosporales</taxon>
        <taxon>Ambisporaceae</taxon>
        <taxon>Ambispora</taxon>
    </lineage>
</organism>
<dbReference type="SMART" id="SM00671">
    <property type="entry name" value="SEL1"/>
    <property type="match status" value="2"/>
</dbReference>
<dbReference type="InterPro" id="IPR011990">
    <property type="entry name" value="TPR-like_helical_dom_sf"/>
</dbReference>
<dbReference type="InterPro" id="IPR052945">
    <property type="entry name" value="Mitotic_Regulator"/>
</dbReference>
<protein>
    <submittedName>
        <fullName evidence="3">10267_t:CDS:1</fullName>
    </submittedName>
</protein>
<evidence type="ECO:0000313" key="3">
    <source>
        <dbReference type="EMBL" id="CAG8571256.1"/>
    </source>
</evidence>
<reference evidence="3" key="1">
    <citation type="submission" date="2021-06" db="EMBL/GenBank/DDBJ databases">
        <authorList>
            <person name="Kallberg Y."/>
            <person name="Tangrot J."/>
            <person name="Rosling A."/>
        </authorList>
    </citation>
    <scope>NUCLEOTIDE SEQUENCE</scope>
    <source>
        <strain evidence="3">MT106</strain>
    </source>
</reference>
<dbReference type="InterPro" id="IPR011009">
    <property type="entry name" value="Kinase-like_dom_sf"/>
</dbReference>
<dbReference type="EMBL" id="CAJVPL010001440">
    <property type="protein sequence ID" value="CAG8571256.1"/>
    <property type="molecule type" value="Genomic_DNA"/>
</dbReference>
<evidence type="ECO:0000259" key="2">
    <source>
        <dbReference type="Pfam" id="PF07714"/>
    </source>
</evidence>
<dbReference type="SUPFAM" id="SSF81901">
    <property type="entry name" value="HCP-like"/>
    <property type="match status" value="1"/>
</dbReference>
<dbReference type="Pfam" id="PF07714">
    <property type="entry name" value="PK_Tyr_Ser-Thr"/>
    <property type="match status" value="1"/>
</dbReference>
<dbReference type="Proteomes" id="UP000789831">
    <property type="component" value="Unassembled WGS sequence"/>
</dbReference>
<dbReference type="Gene3D" id="1.10.510.10">
    <property type="entry name" value="Transferase(Phosphotransferase) domain 1"/>
    <property type="match status" value="1"/>
</dbReference>
<dbReference type="SUPFAM" id="SSF56112">
    <property type="entry name" value="Protein kinase-like (PK-like)"/>
    <property type="match status" value="1"/>
</dbReference>
<dbReference type="InterPro" id="IPR006597">
    <property type="entry name" value="Sel1-like"/>
</dbReference>
<dbReference type="OrthoDB" id="4062651at2759"/>
<feature type="compositionally biased region" description="Basic and acidic residues" evidence="1">
    <location>
        <begin position="17"/>
        <end position="31"/>
    </location>
</feature>
<feature type="domain" description="Serine-threonine/tyrosine-protein kinase catalytic" evidence="2">
    <location>
        <begin position="1"/>
        <end position="66"/>
    </location>
</feature>
<sequence>MAEIASQQTPPFADSSTDDKVNDKISQEKRPTVPADLNSDYKLLMESCWHQNPRVRPSIEIVRSELQVLLNTSSTQNKPHDLSVITTHGVHKLLDEEFHHVFSTAPSPSLSVIGSMDDEDENSYPKALYLFDSKHHIHEHDNNVLDWKEVMRLHNKKLYAEAYPHLEEYAKREGPNSIQAKYLIGWYLLDGREGVIQDERDAMKYLRQVSDDSPTLYKAAAQYLFARGCLKGSMYDKGTGLAYLEMAVKARDKHALFWYADILLNGEHDLPVDIKRAEELFKEAKSRGHPDAEDALEKLKSS</sequence>
<evidence type="ECO:0000313" key="4">
    <source>
        <dbReference type="Proteomes" id="UP000789831"/>
    </source>
</evidence>
<gene>
    <name evidence="3" type="ORF">AGERDE_LOCUS7648</name>
</gene>
<dbReference type="InterPro" id="IPR001245">
    <property type="entry name" value="Ser-Thr/Tyr_kinase_cat_dom"/>
</dbReference>
<feature type="region of interest" description="Disordered" evidence="1">
    <location>
        <begin position="1"/>
        <end position="33"/>
    </location>
</feature>
<accession>A0A9N9FZI4</accession>
<feature type="compositionally biased region" description="Polar residues" evidence="1">
    <location>
        <begin position="1"/>
        <end position="10"/>
    </location>
</feature>
<proteinExistence type="predicted"/>
<dbReference type="Gene3D" id="1.25.40.10">
    <property type="entry name" value="Tetratricopeptide repeat domain"/>
    <property type="match status" value="1"/>
</dbReference>
<evidence type="ECO:0000256" key="1">
    <source>
        <dbReference type="SAM" id="MobiDB-lite"/>
    </source>
</evidence>
<dbReference type="AlphaFoldDB" id="A0A9N9FZI4"/>
<dbReference type="PANTHER" id="PTHR43628">
    <property type="entry name" value="ACTIVATOR OF C KINASE PROTEIN 1-RELATED"/>
    <property type="match status" value="1"/>
</dbReference>